<name>A0ABW0NTV6_9MICO</name>
<proteinExistence type="predicted"/>
<organism evidence="1 2">
    <name type="scientific">Lysinimonas soli</name>
    <dbReference type="NCBI Taxonomy" id="1074233"/>
    <lineage>
        <taxon>Bacteria</taxon>
        <taxon>Bacillati</taxon>
        <taxon>Actinomycetota</taxon>
        <taxon>Actinomycetes</taxon>
        <taxon>Micrococcales</taxon>
        <taxon>Microbacteriaceae</taxon>
        <taxon>Lysinimonas</taxon>
    </lineage>
</organism>
<evidence type="ECO:0008006" key="3">
    <source>
        <dbReference type="Google" id="ProtNLM"/>
    </source>
</evidence>
<dbReference type="RefSeq" id="WP_386740445.1">
    <property type="nucleotide sequence ID" value="NZ_JBHSMG010000002.1"/>
</dbReference>
<comment type="caution">
    <text evidence="1">The sequence shown here is derived from an EMBL/GenBank/DDBJ whole genome shotgun (WGS) entry which is preliminary data.</text>
</comment>
<dbReference type="EMBL" id="JBHSMG010000002">
    <property type="protein sequence ID" value="MFC5502748.1"/>
    <property type="molecule type" value="Genomic_DNA"/>
</dbReference>
<sequence>MSDPHGQSSYQVRFDWGAAGAATIGPGAHAVVWVDQLTGSGSPEPRPGGEHVMTATLETAPDVAAHALARQTELGGRFTIAVVAAGATRPDGTLRFAVEDLLAAGAIIEALAAVGIDHQSPEAAAAASAYSGLKNATRHLISASASSREARESSPA</sequence>
<gene>
    <name evidence="1" type="ORF">ACFPJ4_10910</name>
</gene>
<keyword evidence="2" id="KW-1185">Reference proteome</keyword>
<dbReference type="InterPro" id="IPR036702">
    <property type="entry name" value="ComB-like_sf"/>
</dbReference>
<dbReference type="Proteomes" id="UP001596039">
    <property type="component" value="Unassembled WGS sequence"/>
</dbReference>
<evidence type="ECO:0000313" key="1">
    <source>
        <dbReference type="EMBL" id="MFC5502748.1"/>
    </source>
</evidence>
<dbReference type="SUPFAM" id="SSF142823">
    <property type="entry name" value="ComB-like"/>
    <property type="match status" value="1"/>
</dbReference>
<protein>
    <recommendedName>
        <fullName evidence="3">2-phosphosulfolactate phosphatase</fullName>
    </recommendedName>
</protein>
<dbReference type="Gene3D" id="3.90.1560.10">
    <property type="entry name" value="ComB-like"/>
    <property type="match status" value="1"/>
</dbReference>
<reference evidence="2" key="1">
    <citation type="journal article" date="2019" name="Int. J. Syst. Evol. Microbiol.">
        <title>The Global Catalogue of Microorganisms (GCM) 10K type strain sequencing project: providing services to taxonomists for standard genome sequencing and annotation.</title>
        <authorList>
            <consortium name="The Broad Institute Genomics Platform"/>
            <consortium name="The Broad Institute Genome Sequencing Center for Infectious Disease"/>
            <person name="Wu L."/>
            <person name="Ma J."/>
        </authorList>
    </citation>
    <scope>NUCLEOTIDE SEQUENCE [LARGE SCALE GENOMIC DNA]</scope>
    <source>
        <strain evidence="2">CGMCC 4.6997</strain>
    </source>
</reference>
<accession>A0ABW0NTV6</accession>
<evidence type="ECO:0000313" key="2">
    <source>
        <dbReference type="Proteomes" id="UP001596039"/>
    </source>
</evidence>